<protein>
    <submittedName>
        <fullName evidence="2">Uncharacterized protein</fullName>
    </submittedName>
</protein>
<dbReference type="RefSeq" id="WP_281760625.1">
    <property type="nucleotide sequence ID" value="NZ_AP026709.1"/>
</dbReference>
<evidence type="ECO:0000256" key="1">
    <source>
        <dbReference type="SAM" id="Coils"/>
    </source>
</evidence>
<evidence type="ECO:0000313" key="2">
    <source>
        <dbReference type="EMBL" id="BDQ38119.1"/>
    </source>
</evidence>
<keyword evidence="1" id="KW-0175">Coiled coil</keyword>
<reference evidence="2 3" key="1">
    <citation type="submission" date="2022-08" db="EMBL/GenBank/DDBJ databases">
        <title>Genome Sequence of the sulphate-reducing bacterium, Pseudodesulfovibrio sp. SYK.</title>
        <authorList>
            <person name="Kondo R."/>
            <person name="Kataoka T."/>
        </authorList>
    </citation>
    <scope>NUCLEOTIDE SEQUENCE [LARGE SCALE GENOMIC DNA]</scope>
    <source>
        <strain evidence="2 3">SYK</strain>
    </source>
</reference>
<evidence type="ECO:0000313" key="3">
    <source>
        <dbReference type="Proteomes" id="UP001317742"/>
    </source>
</evidence>
<feature type="coiled-coil region" evidence="1">
    <location>
        <begin position="66"/>
        <end position="93"/>
    </location>
</feature>
<name>A0ABM8B2X0_9BACT</name>
<keyword evidence="3" id="KW-1185">Reference proteome</keyword>
<sequence length="104" mass="12252">MDKNTQNESVTEIFLLGLKTWVAEMKWLIRSQLSRFEVRRLEKELDREYGMLGRIAEEPRGKKAEKELCLKQIAFLKEEIATLKSELAGDREERMKDLHDNNQG</sequence>
<accession>A0ABM8B2X0</accession>
<proteinExistence type="predicted"/>
<gene>
    <name evidence="2" type="ORF">SYK_24790</name>
</gene>
<dbReference type="Proteomes" id="UP001317742">
    <property type="component" value="Chromosome"/>
</dbReference>
<organism evidence="2 3">
    <name type="scientific">Pseudodesulfovibrio nedwellii</name>
    <dbReference type="NCBI Taxonomy" id="2973072"/>
    <lineage>
        <taxon>Bacteria</taxon>
        <taxon>Pseudomonadati</taxon>
        <taxon>Thermodesulfobacteriota</taxon>
        <taxon>Desulfovibrionia</taxon>
        <taxon>Desulfovibrionales</taxon>
        <taxon>Desulfovibrionaceae</taxon>
    </lineage>
</organism>
<dbReference type="EMBL" id="AP026709">
    <property type="protein sequence ID" value="BDQ38119.1"/>
    <property type="molecule type" value="Genomic_DNA"/>
</dbReference>